<dbReference type="OrthoDB" id="2388834at2759"/>
<sequence>MTIAQIPDVLHLLAPHLDTYDLVACLQVNTLWNSIFIAHLWRTIDDSQRPWGKLLAQVADPVPSFCHPQEQIAQLVEQVPERLLNLFVKYGHHIRRLVIRRPHTVELCLRARLVAQRVRRQQIGEQAGAQSPSLVSSIDHITSPVCAGDNKEILPCEGITVLRLAFLDPVLTFLKRLDRADSSETPYLKALSATLCRNQQELESTLIGVHPCLFYQEHDAEVSKLHMVSLARSCWQLVLNNPLLQELDMGPFGAHENAFMVSGGFLKATLASHKRLRAVRIGVERTTDFLVRLPTTLPHLKMLWYYDKCPAGLDALVEAVAKAHGSGVQDGRKEITGGVTSDSDGTERMPNLRLLDIVAPTQPRHLRAIFTSFPDLAMLSIREISPENNGVGRGSTAVTNAAWDRTAPTLAPEQATSLRELHVGRWDCPPTILSSINIHFNSVTRLNLQVISGYRNLLDLLHTFPVLQELQLKKVHDIAEEAEVNYTIEPSFPTLKSIRLAKAAFRTPQSLNGLLSILPNLTEANLYTVYSETLAIIVEHCAQIEILEFTTKSQHTSQLGHLLTSCTNLKSCVGPGLQIPYTDILDTPWVCRNLQKLDCVITGTPYLTEDEQNSINYLRNHLSQNITFPPTFDMPRIAKWDPSYTDEDTWDMWHADEKSAFRKFTALKSVLCDVFDCVTKHTALDTVQQDRTTLSSCTRTLWTSSKRGRPVSSMGRPLKATSRVLSENQARCCCDAGKTTIIHRLVHGREKAANSSYHTSNLTTEILHYPSLSSYRYPPHPPYSPSPADPTLTLTPVPPPISNRTSYEHSLSSKSPSPGATSAGTSHTAYQNPQLPSLSYTQSWSTETKTTWPRDMNGHNILILTTKPGLQVGMSIAELKNSFSLPKIGHDAGNAWRIQGVSGITRVGLYEAFNWLCTQLNAPELFLSLGHRHATEDF</sequence>
<gene>
    <name evidence="2" type="ORF">K457DRAFT_27501</name>
</gene>
<dbReference type="Gene3D" id="3.80.10.10">
    <property type="entry name" value="Ribonuclease Inhibitor"/>
    <property type="match status" value="1"/>
</dbReference>
<dbReference type="InterPro" id="IPR032675">
    <property type="entry name" value="LRR_dom_sf"/>
</dbReference>
<evidence type="ECO:0000313" key="2">
    <source>
        <dbReference type="EMBL" id="OAQ35882.1"/>
    </source>
</evidence>
<feature type="region of interest" description="Disordered" evidence="1">
    <location>
        <begin position="778"/>
        <end position="834"/>
    </location>
</feature>
<keyword evidence="3" id="KW-1185">Reference proteome</keyword>
<evidence type="ECO:0008006" key="4">
    <source>
        <dbReference type="Google" id="ProtNLM"/>
    </source>
</evidence>
<feature type="compositionally biased region" description="Pro residues" evidence="1">
    <location>
        <begin position="778"/>
        <end position="788"/>
    </location>
</feature>
<dbReference type="Proteomes" id="UP000078512">
    <property type="component" value="Unassembled WGS sequence"/>
</dbReference>
<accession>A0A197KDU8</accession>
<dbReference type="InterPro" id="IPR027417">
    <property type="entry name" value="P-loop_NTPase"/>
</dbReference>
<dbReference type="SUPFAM" id="SSF81383">
    <property type="entry name" value="F-box domain"/>
    <property type="match status" value="1"/>
</dbReference>
<protein>
    <recommendedName>
        <fullName evidence="4">F-box domain-containing protein</fullName>
    </recommendedName>
</protein>
<organism evidence="2 3">
    <name type="scientific">Linnemannia elongata AG-77</name>
    <dbReference type="NCBI Taxonomy" id="1314771"/>
    <lineage>
        <taxon>Eukaryota</taxon>
        <taxon>Fungi</taxon>
        <taxon>Fungi incertae sedis</taxon>
        <taxon>Mucoromycota</taxon>
        <taxon>Mortierellomycotina</taxon>
        <taxon>Mortierellomycetes</taxon>
        <taxon>Mortierellales</taxon>
        <taxon>Mortierellaceae</taxon>
        <taxon>Linnemannia</taxon>
    </lineage>
</organism>
<dbReference type="Gene3D" id="3.40.50.300">
    <property type="entry name" value="P-loop containing nucleotide triphosphate hydrolases"/>
    <property type="match status" value="1"/>
</dbReference>
<dbReference type="SUPFAM" id="SSF52047">
    <property type="entry name" value="RNI-like"/>
    <property type="match status" value="1"/>
</dbReference>
<dbReference type="EMBL" id="KV442013">
    <property type="protein sequence ID" value="OAQ35882.1"/>
    <property type="molecule type" value="Genomic_DNA"/>
</dbReference>
<name>A0A197KDU8_9FUNG</name>
<evidence type="ECO:0000256" key="1">
    <source>
        <dbReference type="SAM" id="MobiDB-lite"/>
    </source>
</evidence>
<proteinExistence type="predicted"/>
<dbReference type="AlphaFoldDB" id="A0A197KDU8"/>
<evidence type="ECO:0000313" key="3">
    <source>
        <dbReference type="Proteomes" id="UP000078512"/>
    </source>
</evidence>
<dbReference type="InterPro" id="IPR036047">
    <property type="entry name" value="F-box-like_dom_sf"/>
</dbReference>
<feature type="compositionally biased region" description="Polar residues" evidence="1">
    <location>
        <begin position="802"/>
        <end position="834"/>
    </location>
</feature>
<reference evidence="2 3" key="1">
    <citation type="submission" date="2016-05" db="EMBL/GenBank/DDBJ databases">
        <title>Genome sequencing reveals origins of a unique bacterial endosymbiosis in the earliest lineages of terrestrial Fungi.</title>
        <authorList>
            <consortium name="DOE Joint Genome Institute"/>
            <person name="Uehling J."/>
            <person name="Gryganskyi A."/>
            <person name="Hameed K."/>
            <person name="Tschaplinski T."/>
            <person name="Misztal P."/>
            <person name="Wu S."/>
            <person name="Desiro A."/>
            <person name="Vande Pol N."/>
            <person name="Du Z.-Y."/>
            <person name="Zienkiewicz A."/>
            <person name="Zienkiewicz K."/>
            <person name="Morin E."/>
            <person name="Tisserant E."/>
            <person name="Splivallo R."/>
            <person name="Hainaut M."/>
            <person name="Henrissat B."/>
            <person name="Ohm R."/>
            <person name="Kuo A."/>
            <person name="Yan J."/>
            <person name="Lipzen A."/>
            <person name="Nolan M."/>
            <person name="Labutti K."/>
            <person name="Barry K."/>
            <person name="Goldstein A."/>
            <person name="Labbe J."/>
            <person name="Schadt C."/>
            <person name="Tuskan G."/>
            <person name="Grigoriev I."/>
            <person name="Martin F."/>
            <person name="Vilgalys R."/>
            <person name="Bonito G."/>
        </authorList>
    </citation>
    <scope>NUCLEOTIDE SEQUENCE [LARGE SCALE GENOMIC DNA]</scope>
    <source>
        <strain evidence="2 3">AG-77</strain>
    </source>
</reference>